<organism evidence="2 3">
    <name type="scientific">Flammeovirga pectinis</name>
    <dbReference type="NCBI Taxonomy" id="2494373"/>
    <lineage>
        <taxon>Bacteria</taxon>
        <taxon>Pseudomonadati</taxon>
        <taxon>Bacteroidota</taxon>
        <taxon>Cytophagia</taxon>
        <taxon>Cytophagales</taxon>
        <taxon>Flammeovirgaceae</taxon>
        <taxon>Flammeovirga</taxon>
    </lineage>
</organism>
<keyword evidence="1" id="KW-1133">Transmembrane helix</keyword>
<dbReference type="RefSeq" id="WP_126620158.1">
    <property type="nucleotide sequence ID" value="NZ_CP034563.1"/>
</dbReference>
<proteinExistence type="predicted"/>
<evidence type="ECO:0000313" key="2">
    <source>
        <dbReference type="EMBL" id="AZQ65442.1"/>
    </source>
</evidence>
<reference evidence="2 3" key="1">
    <citation type="submission" date="2018-12" db="EMBL/GenBank/DDBJ databases">
        <title>Flammeovirga pectinis sp. nov., isolated from the gut of the Korean scallop, Patinopecten yessoensis.</title>
        <authorList>
            <person name="Bae J.-W."/>
            <person name="Jeong Y.-S."/>
            <person name="Kang W."/>
        </authorList>
    </citation>
    <scope>NUCLEOTIDE SEQUENCE [LARGE SCALE GENOMIC DNA]</scope>
    <source>
        <strain evidence="2 3">L12M1</strain>
    </source>
</reference>
<gene>
    <name evidence="2" type="ORF">EI427_24845</name>
</gene>
<sequence length="149" mass="16783">MIIRKKECIQASIVFVISVYLTLTNASILNIEVISSIQLTLGTLINWAGIVGLPLTIYYGNNAINNPKSHIEFQFKSTNKFLIGYASMWGVVSYLLTGNWSFALQKMISSFNLSFDTSIGLFWINTLSVFLLPIIFFIVYQLSVLRKGK</sequence>
<dbReference type="EMBL" id="CP034563">
    <property type="protein sequence ID" value="AZQ65442.1"/>
    <property type="molecule type" value="Genomic_DNA"/>
</dbReference>
<evidence type="ECO:0000256" key="1">
    <source>
        <dbReference type="SAM" id="Phobius"/>
    </source>
</evidence>
<name>A0A3Q9FT22_9BACT</name>
<feature type="transmembrane region" description="Helical" evidence="1">
    <location>
        <begin position="122"/>
        <end position="145"/>
    </location>
</feature>
<evidence type="ECO:0000313" key="3">
    <source>
        <dbReference type="Proteomes" id="UP000267268"/>
    </source>
</evidence>
<accession>A0A3Q9FT22</accession>
<feature type="transmembrane region" description="Helical" evidence="1">
    <location>
        <begin position="12"/>
        <end position="31"/>
    </location>
</feature>
<keyword evidence="1" id="KW-0472">Membrane</keyword>
<feature type="transmembrane region" description="Helical" evidence="1">
    <location>
        <begin position="37"/>
        <end position="60"/>
    </location>
</feature>
<feature type="transmembrane region" description="Helical" evidence="1">
    <location>
        <begin position="81"/>
        <end position="102"/>
    </location>
</feature>
<keyword evidence="1" id="KW-0812">Transmembrane</keyword>
<dbReference type="OrthoDB" id="982344at2"/>
<protein>
    <submittedName>
        <fullName evidence="2">Uncharacterized protein</fullName>
    </submittedName>
</protein>
<dbReference type="AlphaFoldDB" id="A0A3Q9FT22"/>
<dbReference type="Proteomes" id="UP000267268">
    <property type="component" value="Chromosome 2"/>
</dbReference>
<keyword evidence="3" id="KW-1185">Reference proteome</keyword>
<dbReference type="KEGG" id="fll:EI427_24845"/>